<dbReference type="EMBL" id="RJJE01000004">
    <property type="protein sequence ID" value="RNI31783.1"/>
    <property type="molecule type" value="Genomic_DNA"/>
</dbReference>
<proteinExistence type="predicted"/>
<reference evidence="1 2" key="1">
    <citation type="submission" date="2018-11" db="EMBL/GenBank/DDBJ databases">
        <title>Rufibacter latericius sp. nov., isolated from water in Baiyang Lake.</title>
        <authorList>
            <person name="Yang Y."/>
        </authorList>
    </citation>
    <scope>NUCLEOTIDE SEQUENCE [LARGE SCALE GENOMIC DNA]</scope>
    <source>
        <strain evidence="1 2">MCC P1</strain>
    </source>
</reference>
<evidence type="ECO:0008006" key="3">
    <source>
        <dbReference type="Google" id="ProtNLM"/>
    </source>
</evidence>
<dbReference type="Proteomes" id="UP000271010">
    <property type="component" value="Unassembled WGS sequence"/>
</dbReference>
<comment type="caution">
    <text evidence="1">The sequence shown here is derived from an EMBL/GenBank/DDBJ whole genome shotgun (WGS) entry which is preliminary data.</text>
</comment>
<gene>
    <name evidence="1" type="ORF">EFA69_06170</name>
</gene>
<dbReference type="OrthoDB" id="922461at2"/>
<dbReference type="AlphaFoldDB" id="A0A3M9N3L8"/>
<sequence length="328" mass="37322">MSTQSTNLDKATAWDNICFPVKEEKLQSLLPDNYNLLPSDRQRAIVGTMPDGTQHIFALQSDEYTLIPNQLLRSVVDSVAKDYTIDARYSTRGDFSINVILPDSLKVGNERIYKNLIINNSYTGKSPFNIQGSSIESTNEEKVKVSYYRQICSNGLMGWADEFMSYEEYFNWLANGQPKKYLDALKEKVEHVNIERIKKEERILAETFHHKGLNLEIFREHLTKILRNFIAQKDSVTGTVYNKLVGVAMPSDADVQKVITEAGLPKKLAALAVERLRFEEKELETEANLWLVYNAANFALFNGKSALTINERFKADQKAFNNIAAMAM</sequence>
<dbReference type="RefSeq" id="WP_148041276.1">
    <property type="nucleotide sequence ID" value="NZ_RJJE01000004.1"/>
</dbReference>
<evidence type="ECO:0000313" key="2">
    <source>
        <dbReference type="Proteomes" id="UP000271010"/>
    </source>
</evidence>
<organism evidence="1 2">
    <name type="scientific">Rufibacter immobilis</name>
    <dbReference type="NCBI Taxonomy" id="1348778"/>
    <lineage>
        <taxon>Bacteria</taxon>
        <taxon>Pseudomonadati</taxon>
        <taxon>Bacteroidota</taxon>
        <taxon>Cytophagia</taxon>
        <taxon>Cytophagales</taxon>
        <taxon>Hymenobacteraceae</taxon>
        <taxon>Rufibacter</taxon>
    </lineage>
</organism>
<keyword evidence="2" id="KW-1185">Reference proteome</keyword>
<name>A0A3M9N3L8_9BACT</name>
<protein>
    <recommendedName>
        <fullName evidence="3">DUF932 domain-containing protein</fullName>
    </recommendedName>
</protein>
<evidence type="ECO:0000313" key="1">
    <source>
        <dbReference type="EMBL" id="RNI31783.1"/>
    </source>
</evidence>
<accession>A0A3M9N3L8</accession>